<keyword evidence="3" id="KW-1185">Reference proteome</keyword>
<evidence type="ECO:0000313" key="3">
    <source>
        <dbReference type="Proteomes" id="UP000077684"/>
    </source>
</evidence>
<dbReference type="EMBL" id="LWDE02000922">
    <property type="protein sequence ID" value="KAE8243308.1"/>
    <property type="molecule type" value="Genomic_DNA"/>
</dbReference>
<proteinExistence type="predicted"/>
<reference evidence="2" key="2">
    <citation type="journal article" date="2019" name="IMA Fungus">
        <title>Genome sequencing and comparison of five Tilletia species to identify candidate genes for the detection of regulated species infecting wheat.</title>
        <authorList>
            <person name="Nguyen H.D.T."/>
            <person name="Sultana T."/>
            <person name="Kesanakurti P."/>
            <person name="Hambleton S."/>
        </authorList>
    </citation>
    <scope>NUCLEOTIDE SEQUENCE</scope>
    <source>
        <strain evidence="2">DAOMC 236426</strain>
    </source>
</reference>
<gene>
    <name evidence="2" type="ORF">A4X06_0g6411</name>
</gene>
<dbReference type="AlphaFoldDB" id="A0A8X7SV69"/>
<accession>A0A8X7SV69</accession>
<sequence>MFAERGAGRISDGAERSTAPESGLRGSTPGRSLQPTSLAILSYMDAFGLLGVVHSLHHLLDLLDLRADPLPADIASCFRCFQLGLVVASTVRPEHTTGVRARHTQRAIQVLHRAVEAIDDMVGLSMDGFGGVGIERAVRVRLLTFKHILLRLRIFPE</sequence>
<evidence type="ECO:0000313" key="2">
    <source>
        <dbReference type="EMBL" id="KAE8243308.1"/>
    </source>
</evidence>
<organism evidence="2 3">
    <name type="scientific">Tilletia controversa</name>
    <name type="common">dwarf bunt fungus</name>
    <dbReference type="NCBI Taxonomy" id="13291"/>
    <lineage>
        <taxon>Eukaryota</taxon>
        <taxon>Fungi</taxon>
        <taxon>Dikarya</taxon>
        <taxon>Basidiomycota</taxon>
        <taxon>Ustilaginomycotina</taxon>
        <taxon>Exobasidiomycetes</taxon>
        <taxon>Tilletiales</taxon>
        <taxon>Tilletiaceae</taxon>
        <taxon>Tilletia</taxon>
    </lineage>
</organism>
<feature type="region of interest" description="Disordered" evidence="1">
    <location>
        <begin position="1"/>
        <end position="30"/>
    </location>
</feature>
<evidence type="ECO:0000256" key="1">
    <source>
        <dbReference type="SAM" id="MobiDB-lite"/>
    </source>
</evidence>
<protein>
    <submittedName>
        <fullName evidence="2">Uncharacterized protein</fullName>
    </submittedName>
</protein>
<reference evidence="2" key="1">
    <citation type="submission" date="2016-04" db="EMBL/GenBank/DDBJ databases">
        <authorList>
            <person name="Nguyen H.D."/>
            <person name="Samba Siva P."/>
            <person name="Cullis J."/>
            <person name="Levesque C.A."/>
            <person name="Hambleton S."/>
        </authorList>
    </citation>
    <scope>NUCLEOTIDE SEQUENCE</scope>
    <source>
        <strain evidence="2">DAOMC 236426</strain>
    </source>
</reference>
<dbReference type="Proteomes" id="UP000077684">
    <property type="component" value="Unassembled WGS sequence"/>
</dbReference>
<name>A0A8X7SV69_9BASI</name>
<comment type="caution">
    <text evidence="2">The sequence shown here is derived from an EMBL/GenBank/DDBJ whole genome shotgun (WGS) entry which is preliminary data.</text>
</comment>